<accession>A0A090D1X5</accession>
<feature type="domain" description="Thioredoxin" evidence="3">
    <location>
        <begin position="17"/>
        <end position="151"/>
    </location>
</feature>
<protein>
    <recommendedName>
        <fullName evidence="3">Thioredoxin domain-containing protein</fullName>
    </recommendedName>
</protein>
<keyword evidence="1 2" id="KW-0732">Signal</keyword>
<dbReference type="Gene3D" id="3.40.30.10">
    <property type="entry name" value="Glutaredoxin"/>
    <property type="match status" value="1"/>
</dbReference>
<dbReference type="RefSeq" id="WP_053331803.1">
    <property type="nucleotide sequence ID" value="NZ_CCEJ010000004.1"/>
</dbReference>
<evidence type="ECO:0000256" key="2">
    <source>
        <dbReference type="SAM" id="SignalP"/>
    </source>
</evidence>
<dbReference type="EMBL" id="CCEJ010000004">
    <property type="protein sequence ID" value="CDR33858.1"/>
    <property type="molecule type" value="Genomic_DNA"/>
</dbReference>
<dbReference type="InterPro" id="IPR013766">
    <property type="entry name" value="Thioredoxin_domain"/>
</dbReference>
<dbReference type="GO" id="GO:0016853">
    <property type="term" value="F:isomerase activity"/>
    <property type="evidence" value="ECO:0007669"/>
    <property type="project" value="UniProtKB-KW"/>
</dbReference>
<dbReference type="PROSITE" id="PS51352">
    <property type="entry name" value="THIOREDOXIN_2"/>
    <property type="match status" value="1"/>
</dbReference>
<proteinExistence type="predicted"/>
<keyword evidence="4" id="KW-0413">Isomerase</keyword>
<dbReference type="SUPFAM" id="SSF52833">
    <property type="entry name" value="Thioredoxin-like"/>
    <property type="match status" value="1"/>
</dbReference>
<dbReference type="PANTHER" id="PTHR15337:SF11">
    <property type="entry name" value="THIOREDOXIN DOMAIN-CONTAINING PROTEIN"/>
    <property type="match status" value="1"/>
</dbReference>
<reference evidence="4" key="1">
    <citation type="submission" date="2013-12" db="EMBL/GenBank/DDBJ databases">
        <authorList>
            <person name="Linke B."/>
        </authorList>
    </citation>
    <scope>NUCLEOTIDE SEQUENCE [LARGE SCALE GENOMIC DNA]</scope>
    <source>
        <strain evidence="4">CRIB-18</strain>
    </source>
</reference>
<dbReference type="AlphaFoldDB" id="A0A090D1X5"/>
<evidence type="ECO:0000313" key="5">
    <source>
        <dbReference type="Proteomes" id="UP000031552"/>
    </source>
</evidence>
<sequence length="334" mass="38161">MTKLFSLCLLSLMLFCALIPSKGSAANWVSYDSAISQASRENKPIALFFTGSDWCVWCQRLEKESLETQAFDSALQNKILFVKIDFPRRTQLDPGTTSRNEELQRKYRINGFPTIVLIDANGSQIGVTGYRPGGGKAFAEHLLKMTDDFGSYKTKMKQMENNATPLSGGELKQLYRKAREFNKVDDQVKIVQKGLISDRSDYFGIERYRFLGQEGQIHDKEATSLKKKLLESDPSNQKLTHFQIACIEFDAYSDEMEKENYSPEIALEPLKTYLEKFRGQDKDNEWRIEMIISQVYNDKGYNDKAIGHCQNALNCAPLEHQKDIEKALAELKKS</sequence>
<comment type="caution">
    <text evidence="4">The sequence shown here is derived from an EMBL/GenBank/DDBJ whole genome shotgun (WGS) entry which is preliminary data.</text>
</comment>
<organism evidence="4 5">
    <name type="scientific">Candidatus Criblamydia sequanensis CRIB-18</name>
    <dbReference type="NCBI Taxonomy" id="1437425"/>
    <lineage>
        <taxon>Bacteria</taxon>
        <taxon>Pseudomonadati</taxon>
        <taxon>Chlamydiota</taxon>
        <taxon>Chlamydiia</taxon>
        <taxon>Parachlamydiales</taxon>
        <taxon>Candidatus Criblamydiaceae</taxon>
        <taxon>Candidatus Criblamydia</taxon>
    </lineage>
</organism>
<dbReference type="eggNOG" id="COG0526">
    <property type="taxonomic scope" value="Bacteria"/>
</dbReference>
<feature type="signal peptide" evidence="2">
    <location>
        <begin position="1"/>
        <end position="25"/>
    </location>
</feature>
<evidence type="ECO:0000313" key="4">
    <source>
        <dbReference type="EMBL" id="CDR33858.1"/>
    </source>
</evidence>
<gene>
    <name evidence="4" type="ORF">CSEC_1032</name>
</gene>
<feature type="chain" id="PRO_5001853672" description="Thioredoxin domain-containing protein" evidence="2">
    <location>
        <begin position="26"/>
        <end position="334"/>
    </location>
</feature>
<evidence type="ECO:0000259" key="3">
    <source>
        <dbReference type="PROSITE" id="PS51352"/>
    </source>
</evidence>
<dbReference type="InterPro" id="IPR051099">
    <property type="entry name" value="AGR/TXD"/>
</dbReference>
<dbReference type="Pfam" id="PF13098">
    <property type="entry name" value="Thioredoxin_2"/>
    <property type="match status" value="1"/>
</dbReference>
<dbReference type="PANTHER" id="PTHR15337">
    <property type="entry name" value="ANTERIOR GRADIENT PROTEIN-RELATED"/>
    <property type="match status" value="1"/>
</dbReference>
<dbReference type="InterPro" id="IPR012336">
    <property type="entry name" value="Thioredoxin-like_fold"/>
</dbReference>
<keyword evidence="5" id="KW-1185">Reference proteome</keyword>
<dbReference type="InterPro" id="IPR036249">
    <property type="entry name" value="Thioredoxin-like_sf"/>
</dbReference>
<reference evidence="4" key="2">
    <citation type="submission" date="2014-09" db="EMBL/GenBank/DDBJ databases">
        <title>Criblamydia sequanensis harbors a mega-plasmid encoding arsenite resistance.</title>
        <authorList>
            <person name="Bertelli C."/>
            <person name="Goesmann A."/>
            <person name="Greub G."/>
        </authorList>
    </citation>
    <scope>NUCLEOTIDE SEQUENCE [LARGE SCALE GENOMIC DNA]</scope>
    <source>
        <strain evidence="4">CRIB-18</strain>
    </source>
</reference>
<dbReference type="STRING" id="1437425.CSEC_1032"/>
<name>A0A090D1X5_9BACT</name>
<evidence type="ECO:0000256" key="1">
    <source>
        <dbReference type="ARBA" id="ARBA00022729"/>
    </source>
</evidence>
<dbReference type="Proteomes" id="UP000031552">
    <property type="component" value="Unassembled WGS sequence"/>
</dbReference>